<evidence type="ECO:0000256" key="5">
    <source>
        <dbReference type="ARBA" id="ARBA00022741"/>
    </source>
</evidence>
<dbReference type="CDD" id="cd16917">
    <property type="entry name" value="HATPase_UhpB-NarQ-NarX-like"/>
    <property type="match status" value="1"/>
</dbReference>
<keyword evidence="4" id="KW-0808">Transferase</keyword>
<protein>
    <recommendedName>
        <fullName evidence="2">histidine kinase</fullName>
        <ecNumber evidence="2">2.7.13.3</ecNumber>
    </recommendedName>
</protein>
<feature type="transmembrane region" description="Helical" evidence="9">
    <location>
        <begin position="26"/>
        <end position="47"/>
    </location>
</feature>
<organism evidence="11 12">
    <name type="scientific">Nonomuraea rosea</name>
    <dbReference type="NCBI Taxonomy" id="638574"/>
    <lineage>
        <taxon>Bacteria</taxon>
        <taxon>Bacillati</taxon>
        <taxon>Actinomycetota</taxon>
        <taxon>Actinomycetes</taxon>
        <taxon>Streptosporangiales</taxon>
        <taxon>Streptosporangiaceae</taxon>
        <taxon>Nonomuraea</taxon>
    </lineage>
</organism>
<evidence type="ECO:0000256" key="2">
    <source>
        <dbReference type="ARBA" id="ARBA00012438"/>
    </source>
</evidence>
<evidence type="ECO:0000256" key="7">
    <source>
        <dbReference type="ARBA" id="ARBA00022840"/>
    </source>
</evidence>
<comment type="caution">
    <text evidence="11">The sequence shown here is derived from an EMBL/GenBank/DDBJ whole genome shotgun (WGS) entry which is preliminary data.</text>
</comment>
<dbReference type="SUPFAM" id="SSF55874">
    <property type="entry name" value="ATPase domain of HSP90 chaperone/DNA topoisomerase II/histidine kinase"/>
    <property type="match status" value="1"/>
</dbReference>
<accession>A0ABP6XU58</accession>
<evidence type="ECO:0000313" key="12">
    <source>
        <dbReference type="Proteomes" id="UP001500630"/>
    </source>
</evidence>
<keyword evidence="7" id="KW-0067">ATP-binding</keyword>
<feature type="transmembrane region" description="Helical" evidence="9">
    <location>
        <begin position="141"/>
        <end position="164"/>
    </location>
</feature>
<dbReference type="EMBL" id="BAABDQ010000013">
    <property type="protein sequence ID" value="GAA3570642.1"/>
    <property type="molecule type" value="Genomic_DNA"/>
</dbReference>
<proteinExistence type="predicted"/>
<keyword evidence="5" id="KW-0547">Nucleotide-binding</keyword>
<reference evidence="12" key="1">
    <citation type="journal article" date="2019" name="Int. J. Syst. Evol. Microbiol.">
        <title>The Global Catalogue of Microorganisms (GCM) 10K type strain sequencing project: providing services to taxonomists for standard genome sequencing and annotation.</title>
        <authorList>
            <consortium name="The Broad Institute Genomics Platform"/>
            <consortium name="The Broad Institute Genome Sequencing Center for Infectious Disease"/>
            <person name="Wu L."/>
            <person name="Ma J."/>
        </authorList>
    </citation>
    <scope>NUCLEOTIDE SEQUENCE [LARGE SCALE GENOMIC DNA]</scope>
    <source>
        <strain evidence="12">JCM 17326</strain>
    </source>
</reference>
<keyword evidence="6 11" id="KW-0418">Kinase</keyword>
<gene>
    <name evidence="11" type="ORF">GCM10022419_059350</name>
</gene>
<dbReference type="PANTHER" id="PTHR24421">
    <property type="entry name" value="NITRATE/NITRITE SENSOR PROTEIN NARX-RELATED"/>
    <property type="match status" value="1"/>
</dbReference>
<keyword evidence="9" id="KW-1133">Transmembrane helix</keyword>
<comment type="catalytic activity">
    <reaction evidence="1">
        <text>ATP + protein L-histidine = ADP + protein N-phospho-L-histidine.</text>
        <dbReference type="EC" id="2.7.13.3"/>
    </reaction>
</comment>
<dbReference type="Proteomes" id="UP001500630">
    <property type="component" value="Unassembled WGS sequence"/>
</dbReference>
<evidence type="ECO:0000256" key="4">
    <source>
        <dbReference type="ARBA" id="ARBA00022679"/>
    </source>
</evidence>
<dbReference type="InterPro" id="IPR050482">
    <property type="entry name" value="Sensor_HK_TwoCompSys"/>
</dbReference>
<keyword evidence="9" id="KW-0812">Transmembrane</keyword>
<dbReference type="InterPro" id="IPR011712">
    <property type="entry name" value="Sig_transdc_His_kin_sub3_dim/P"/>
</dbReference>
<evidence type="ECO:0000256" key="1">
    <source>
        <dbReference type="ARBA" id="ARBA00000085"/>
    </source>
</evidence>
<evidence type="ECO:0000256" key="3">
    <source>
        <dbReference type="ARBA" id="ARBA00022553"/>
    </source>
</evidence>
<dbReference type="Gene3D" id="3.30.565.10">
    <property type="entry name" value="Histidine kinase-like ATPase, C-terminal domain"/>
    <property type="match status" value="1"/>
</dbReference>
<evidence type="ECO:0000259" key="10">
    <source>
        <dbReference type="Pfam" id="PF07730"/>
    </source>
</evidence>
<keyword evidence="9" id="KW-0472">Membrane</keyword>
<keyword evidence="12" id="KW-1185">Reference proteome</keyword>
<dbReference type="RefSeq" id="WP_345566758.1">
    <property type="nucleotide sequence ID" value="NZ_BAABDQ010000013.1"/>
</dbReference>
<evidence type="ECO:0000256" key="9">
    <source>
        <dbReference type="SAM" id="Phobius"/>
    </source>
</evidence>
<dbReference type="Gene3D" id="1.20.5.1930">
    <property type="match status" value="1"/>
</dbReference>
<keyword evidence="3" id="KW-0597">Phosphoprotein</keyword>
<feature type="transmembrane region" description="Helical" evidence="9">
    <location>
        <begin position="53"/>
        <end position="73"/>
    </location>
</feature>
<evidence type="ECO:0000256" key="8">
    <source>
        <dbReference type="ARBA" id="ARBA00023012"/>
    </source>
</evidence>
<keyword evidence="8" id="KW-0902">Two-component regulatory system</keyword>
<evidence type="ECO:0000256" key="6">
    <source>
        <dbReference type="ARBA" id="ARBA00022777"/>
    </source>
</evidence>
<sequence length="387" mass="40653">MLNRTALEALTQRPLPFLGSAWPWRCAAYLLASALPGAVVTIVVVAAGSAFEVTPLSVVAGLAVLAPAIPPLAGFERRRLRLVDGVPLPDAHDRRRRELGLAVMTVFALWWIDLVMVAFTVGGPLLLMLSPVVQPEGEPALVWSACVAGVLLLPVAAYTITAWGGARGVLVRAMLAPQSSELGEVLRSRARLVDAYETERRRIERDLHDGAQQRLVSLSMRLGLARLDLPDDSQAGRLLDQAHEEAKQALAELRELIRGVHSQVLTERGLAAAADDVAGRSPVPVDVDVTLPGRLPAAVEVTAYYAVSEALANLAKHSGAARASVTGRVDGGTLVVEVRDDGTGGADPAKGSGLTGLADRLAVVGGRLSLSSPLGGPTLVRVEIPCA</sequence>
<feature type="domain" description="Signal transduction histidine kinase subgroup 3 dimerisation and phosphoacceptor" evidence="10">
    <location>
        <begin position="199"/>
        <end position="264"/>
    </location>
</feature>
<name>A0ABP6XU58_9ACTN</name>
<feature type="transmembrane region" description="Helical" evidence="9">
    <location>
        <begin position="99"/>
        <end position="121"/>
    </location>
</feature>
<dbReference type="GO" id="GO:0016301">
    <property type="term" value="F:kinase activity"/>
    <property type="evidence" value="ECO:0007669"/>
    <property type="project" value="UniProtKB-KW"/>
</dbReference>
<dbReference type="EC" id="2.7.13.3" evidence="2"/>
<evidence type="ECO:0000313" key="11">
    <source>
        <dbReference type="EMBL" id="GAA3570642.1"/>
    </source>
</evidence>
<dbReference type="InterPro" id="IPR036890">
    <property type="entry name" value="HATPase_C_sf"/>
</dbReference>
<dbReference type="Pfam" id="PF07730">
    <property type="entry name" value="HisKA_3"/>
    <property type="match status" value="1"/>
</dbReference>
<dbReference type="PANTHER" id="PTHR24421:SF10">
    <property type="entry name" value="NITRATE_NITRITE SENSOR PROTEIN NARQ"/>
    <property type="match status" value="1"/>
</dbReference>